<gene>
    <name evidence="10" type="ORF">M0811_11411</name>
</gene>
<dbReference type="GO" id="GO:0038023">
    <property type="term" value="F:signaling receptor activity"/>
    <property type="evidence" value="ECO:0007669"/>
    <property type="project" value="InterPro"/>
</dbReference>
<feature type="compositionally biased region" description="Pro residues" evidence="8">
    <location>
        <begin position="1471"/>
        <end position="1485"/>
    </location>
</feature>
<evidence type="ECO:0000256" key="8">
    <source>
        <dbReference type="SAM" id="MobiDB-lite"/>
    </source>
</evidence>
<protein>
    <submittedName>
        <fullName evidence="10">Uncharacterized protein</fullName>
    </submittedName>
</protein>
<feature type="transmembrane region" description="Helical" evidence="9">
    <location>
        <begin position="1623"/>
        <end position="1645"/>
    </location>
</feature>
<keyword evidence="11" id="KW-1185">Reference proteome</keyword>
<evidence type="ECO:0000256" key="9">
    <source>
        <dbReference type="SAM" id="Phobius"/>
    </source>
</evidence>
<feature type="transmembrane region" description="Helical" evidence="9">
    <location>
        <begin position="1342"/>
        <end position="1359"/>
    </location>
</feature>
<feature type="compositionally biased region" description="Basic and acidic residues" evidence="8">
    <location>
        <begin position="1988"/>
        <end position="2001"/>
    </location>
</feature>
<evidence type="ECO:0000256" key="3">
    <source>
        <dbReference type="ARBA" id="ARBA00022475"/>
    </source>
</evidence>
<evidence type="ECO:0000256" key="7">
    <source>
        <dbReference type="ARBA" id="ARBA00023170"/>
    </source>
</evidence>
<keyword evidence="6 9" id="KW-0472">Membrane</keyword>
<evidence type="ECO:0000256" key="2">
    <source>
        <dbReference type="ARBA" id="ARBA00022448"/>
    </source>
</evidence>
<keyword evidence="4 9" id="KW-0812">Transmembrane</keyword>
<evidence type="ECO:0000313" key="10">
    <source>
        <dbReference type="EMBL" id="KAJ5069899.1"/>
    </source>
</evidence>
<feature type="region of interest" description="Disordered" evidence="8">
    <location>
        <begin position="1988"/>
        <end position="2027"/>
    </location>
</feature>
<feature type="compositionally biased region" description="Basic residues" evidence="8">
    <location>
        <begin position="1438"/>
        <end position="1455"/>
    </location>
</feature>
<keyword evidence="2" id="KW-0813">Transport</keyword>
<comment type="subcellular location">
    <subcellularLocation>
        <location evidence="1">Cell membrane</location>
        <topology evidence="1">Multi-pass membrane protein</topology>
    </subcellularLocation>
</comment>
<keyword evidence="7" id="KW-0675">Receptor</keyword>
<dbReference type="EMBL" id="JAPDFW010000101">
    <property type="protein sequence ID" value="KAJ5069899.1"/>
    <property type="molecule type" value="Genomic_DNA"/>
</dbReference>
<proteinExistence type="predicted"/>
<feature type="region of interest" description="Disordered" evidence="8">
    <location>
        <begin position="1471"/>
        <end position="1573"/>
    </location>
</feature>
<sequence>MLSRKQKLLPPFLDFVLDKVYFRSITIIGFLLIASSLLFYFSFWVFKRPDDTTNEYGGAIDMVIIPSTQATYNQDLPQQPKIRIMDIDRKQGLSNQEVTIFAEFDDPMIQIQNHSENLHTIEWLRILPQYQPILTGILTAYGDEDGLVSFENISFAKGYHGNYRYVFSARDLSITSDFTTFLYGETGKINLESFQPEEYDMDISPQINATLTLFNENGEFSEGRYVSLLVDDISTAQYPDKKFAIFENDIFGPSNESGVIVVQTKILGTISDHLFLSFNWDGLSKTWYDSLQENLTSSPIKIISSVDSVQIVTQPPSNLVESTFMNPQPRVQVLNSLGEGIANKIVFAQITTYLDQNAPNLYLPTKINESAKDIFNVVSETTDSQGYASFSRLGFTQAGETDSSKSFRISFICDGVFSNESNDIHLQSSVQKISIMNINQSFKFTPINNSDLSSEIDPIPQISVVNENSQGIWKKNVEILIVNQDGLIISNPPIILNQTNFITGINGIVQTPLKIIVSSQSGDFNFKLRFQVDNEFFVDTSLLTINTDTTNPNGTTCAFIEVPSSIFPNSTISGEPLSSFYIHVIDYLNQPVENFYISFEVEKHLITFEVPNNITTDSTGEASITNLVLTGSSMLTQLIIYAGSSPGAKECSSQTMVLIVDEKISNASIISQPNEIPVRQFSSDPFLISVKDSNDVGVDGIQSLIFISHAPDYVIDSEEVIIATNLSINYLNVDNYETMIPPSFLENYDIQSQFYGVKSLNLTNSSGIASLENDFLFRFPGIYEYFIMTNGELTSFENHTINISNSEVDEIVITFQEDHHLESNAIIINTNLDPLFSIKIQDSGASPLENYRIKVNATLLNPPTAEQFYIAMYSSADDDGLCRGGRISPCAYSLPSNSSGYVSFDELRIFEIYSDSGTTITTANVLFTFIFAEGEEFEKTVVSQNVWFENEVAYIDIQSYPSSYVSLNSYFPQIGIVQIMDISRDPLAYYDIDIRFLSSPNNYTYDFSYKPGVSKTNGWTILEDLIFESGTAGNYELVFTSYGVRSDSVNITLSTTPSQLKLNDLTNYYQENYETIKIQVQQITPVPRLVSVLTLDGAYIVDKKVSAKITNVYLWNETTNSLEEQNLSDFPCELDPLSVQQTSTNGTAIFDTLIFTYCTPANYTITYYCDDVSQEDQRLFEVSTTVSQIYILQQPQSTVYLDKPLVQYPYIKVVDSIGNPVPNHRIIFKADYDLSYQETYGFRLSLNDSLQNEYDTFNHQQSLLTDSDGEFSCENLIFYGYRSGDCRLCFEVDGVNVTSNLIHVEVGEIDFKYEDNWKTLTIFTIISLVVIMWFNHFYFHKIFIFINFVITIIPLFFIVAAKDKMTAYKPTNPINAYTIILFVLLCVFQAILMFILLYGMILIFSKKKGWEFYRTKITNYNLLVKRLLPLGTKNSKKIVKEKKKKRRRTRNKKQNIMKDNIQIDELELEDIPPPIIEPPPLPPRLPNNDNINFPPPLPPRSQKDNVNFPPPLPPRLPKDIDNLPPPIIKPPLPPRKTHHFEDESEKTSESETSITDSENEYEKKKYNNQSESNGKKIRNSIKKYFDSKYKAAKKGFLGLFVYRPKSEHRAFETTKDFYFPQRLLIGAFMSIIFVTFLVMLLTLAIEWFNYIISDVREQIVTSTITLESTLTDINGALNDSNPSVNELNTYLDTITLPGEALGVPKSAVTELQNSITVAASISSAFNLFVVILMWWFVMRLFRSRIMRARFGNWFFKFSDNPNFNPNMTKSVVQSIRYIGFQTGHTLVGFIFNWVFCTLILWLIVYRPVRVWLFKKLVVWLLGLVVGSWIARQILKKVFRRFFISGKLVVVHGRWFSLFEFLWIFLNVVPSLVISFIRLIIVLFGASFFFMRIDMGMEKLTRISDSGFLSYFSMFESDAIHNNPIVISFANQLLLQKTKESAQIIKDEKKEFKNRKARSTFLMLISMSNNRKMLKQRATFLKEEEERKNNLHLEDIENQNKDKRNKKNQKRKDVQEISLSSNDDKKQK</sequence>
<accession>A0A9Q0R8N6</accession>
<evidence type="ECO:0000256" key="6">
    <source>
        <dbReference type="ARBA" id="ARBA00023136"/>
    </source>
</evidence>
<feature type="transmembrane region" description="Helical" evidence="9">
    <location>
        <begin position="1786"/>
        <end position="1804"/>
    </location>
</feature>
<feature type="transmembrane region" description="Helical" evidence="9">
    <location>
        <begin position="1816"/>
        <end position="1834"/>
    </location>
</feature>
<feature type="compositionally biased region" description="Basic and acidic residues" evidence="8">
    <location>
        <begin position="1539"/>
        <end position="1549"/>
    </location>
</feature>
<dbReference type="InterPro" id="IPR026612">
    <property type="entry name" value="STRA6-like"/>
</dbReference>
<dbReference type="Pfam" id="PF14752">
    <property type="entry name" value="RBP_receptor"/>
    <property type="match status" value="1"/>
</dbReference>
<evidence type="ECO:0000313" key="11">
    <source>
        <dbReference type="Proteomes" id="UP001149090"/>
    </source>
</evidence>
<keyword evidence="5 9" id="KW-1133">Transmembrane helix</keyword>
<name>A0A9Q0R8N6_ANAIG</name>
<reference evidence="10" key="1">
    <citation type="submission" date="2022-10" db="EMBL/GenBank/DDBJ databases">
        <title>Novel sulphate-reducing endosymbionts in the free-living metamonad Anaeramoeba.</title>
        <authorList>
            <person name="Jerlstrom-Hultqvist J."/>
            <person name="Cepicka I."/>
            <person name="Gallot-Lavallee L."/>
            <person name="Salas-Leiva D."/>
            <person name="Curtis B.A."/>
            <person name="Zahonova K."/>
            <person name="Pipaliya S."/>
            <person name="Dacks J."/>
            <person name="Roger A.J."/>
        </authorList>
    </citation>
    <scope>NUCLEOTIDE SEQUENCE</scope>
    <source>
        <strain evidence="10">BMAN</strain>
    </source>
</reference>
<dbReference type="GO" id="GO:0005886">
    <property type="term" value="C:plasma membrane"/>
    <property type="evidence" value="ECO:0007669"/>
    <property type="project" value="UniProtKB-SubCell"/>
</dbReference>
<evidence type="ECO:0000256" key="1">
    <source>
        <dbReference type="ARBA" id="ARBA00004651"/>
    </source>
</evidence>
<comment type="caution">
    <text evidence="10">The sequence shown here is derived from an EMBL/GenBank/DDBJ whole genome shotgun (WGS) entry which is preliminary data.</text>
</comment>
<evidence type="ECO:0000256" key="4">
    <source>
        <dbReference type="ARBA" id="ARBA00022692"/>
    </source>
</evidence>
<dbReference type="Proteomes" id="UP001149090">
    <property type="component" value="Unassembled WGS sequence"/>
</dbReference>
<keyword evidence="3" id="KW-1003">Cell membrane</keyword>
<dbReference type="OrthoDB" id="2376984at2759"/>
<feature type="transmembrane region" description="Helical" evidence="9">
    <location>
        <begin position="1871"/>
        <end position="1892"/>
    </location>
</feature>
<feature type="transmembrane region" description="Helical" evidence="9">
    <location>
        <begin position="1715"/>
        <end position="1737"/>
    </location>
</feature>
<evidence type="ECO:0000256" key="5">
    <source>
        <dbReference type="ARBA" id="ARBA00022989"/>
    </source>
</evidence>
<organism evidence="10 11">
    <name type="scientific">Anaeramoeba ignava</name>
    <name type="common">Anaerobic marine amoeba</name>
    <dbReference type="NCBI Taxonomy" id="1746090"/>
    <lineage>
        <taxon>Eukaryota</taxon>
        <taxon>Metamonada</taxon>
        <taxon>Anaeramoebidae</taxon>
        <taxon>Anaeramoeba</taxon>
    </lineage>
</organism>
<feature type="transmembrane region" description="Helical" evidence="9">
    <location>
        <begin position="1846"/>
        <end position="1865"/>
    </location>
</feature>
<feature type="transmembrane region" description="Helical" evidence="9">
    <location>
        <begin position="1317"/>
        <end position="1335"/>
    </location>
</feature>
<dbReference type="PANTHER" id="PTHR21444:SF15">
    <property type="entry name" value="RECEPTOR FOR RETINOL UPTAKE STRA6"/>
    <property type="match status" value="1"/>
</dbReference>
<feature type="transmembrane region" description="Helical" evidence="9">
    <location>
        <begin position="1379"/>
        <end position="1404"/>
    </location>
</feature>
<dbReference type="PANTHER" id="PTHR21444">
    <property type="entry name" value="COILED-COIL DOMAIN-CONTAINING PROTEIN 180"/>
    <property type="match status" value="1"/>
</dbReference>
<feature type="compositionally biased region" description="Pro residues" evidence="8">
    <location>
        <begin position="1523"/>
        <end position="1534"/>
    </location>
</feature>
<feature type="region of interest" description="Disordered" evidence="8">
    <location>
        <begin position="1438"/>
        <end position="1459"/>
    </location>
</feature>
<feature type="transmembrane region" description="Helical" evidence="9">
    <location>
        <begin position="20"/>
        <end position="46"/>
    </location>
</feature>